<sequence>MSGDQGQGQGQGQGKDREKDQPQGPEGHEGPEAGGTGPGVPGSEDAGREGHEGVGSGSAGFRTEEFQAGRLPVKGARTNGSWPAGVHGPGRHEQEHKQSHAGNGTVNHGPDDESLDGLGAEELALRTMLHEAVGGIQPTDAVLEHLRRAVPARRARKRHAAIGMAAAALFIGTAVPALLHVSNVTGSEADPSVIAGHGSQTGGDKDNGKGPDGGESTSGGGSDTVKDKPSSSPTGGTTNPDKGSGSGGTTGGADPTYSPAMAPACDATQLGSATGSVGDPDASGTVYGTFRVVNVSSASCAVGGSGSVSPLAQGAADPSKVGVADHAAGDAAGGLPDPSASVSGLVLAPGAAYTVQFAWVPSETCPTTGGTTDGGTTGGSTESPTPTPSASPDSAGTTSAGGETGTTPQLVTEDGTPADGSVAVSYTAEAGSPTVTTTVANACAGTVYRTGVMAETT</sequence>
<evidence type="ECO:0000256" key="1">
    <source>
        <dbReference type="SAM" id="MobiDB-lite"/>
    </source>
</evidence>
<feature type="region of interest" description="Disordered" evidence="1">
    <location>
        <begin position="190"/>
        <end position="263"/>
    </location>
</feature>
<protein>
    <recommendedName>
        <fullName evidence="4">DUF4232 domain-containing protein</fullName>
    </recommendedName>
</protein>
<feature type="compositionally biased region" description="Gly residues" evidence="1">
    <location>
        <begin position="1"/>
        <end position="13"/>
    </location>
</feature>
<feature type="compositionally biased region" description="Basic and acidic residues" evidence="1">
    <location>
        <begin position="14"/>
        <end position="31"/>
    </location>
</feature>
<dbReference type="AlphaFoldDB" id="A0A917KYF5"/>
<evidence type="ECO:0008006" key="4">
    <source>
        <dbReference type="Google" id="ProtNLM"/>
    </source>
</evidence>
<feature type="compositionally biased region" description="Polar residues" evidence="1">
    <location>
        <begin position="230"/>
        <end position="241"/>
    </location>
</feature>
<dbReference type="EMBL" id="BMMU01000009">
    <property type="protein sequence ID" value="GGJ33688.1"/>
    <property type="molecule type" value="Genomic_DNA"/>
</dbReference>
<feature type="compositionally biased region" description="Low complexity" evidence="1">
    <location>
        <begin position="379"/>
        <end position="407"/>
    </location>
</feature>
<evidence type="ECO:0000313" key="2">
    <source>
        <dbReference type="EMBL" id="GGJ33688.1"/>
    </source>
</evidence>
<accession>A0A917KYF5</accession>
<dbReference type="Proteomes" id="UP000625682">
    <property type="component" value="Unassembled WGS sequence"/>
</dbReference>
<organism evidence="2 3">
    <name type="scientific">Streptomyces lacrimifluminis</name>
    <dbReference type="NCBI Taxonomy" id="1500077"/>
    <lineage>
        <taxon>Bacteria</taxon>
        <taxon>Bacillati</taxon>
        <taxon>Actinomycetota</taxon>
        <taxon>Actinomycetes</taxon>
        <taxon>Kitasatosporales</taxon>
        <taxon>Streptomycetaceae</taxon>
        <taxon>Streptomyces</taxon>
    </lineage>
</organism>
<evidence type="ECO:0000313" key="3">
    <source>
        <dbReference type="Proteomes" id="UP000625682"/>
    </source>
</evidence>
<comment type="caution">
    <text evidence="2">The sequence shown here is derived from an EMBL/GenBank/DDBJ whole genome shotgun (WGS) entry which is preliminary data.</text>
</comment>
<feature type="compositionally biased region" description="Gly residues" evidence="1">
    <location>
        <begin position="210"/>
        <end position="222"/>
    </location>
</feature>
<feature type="region of interest" description="Disordered" evidence="1">
    <location>
        <begin position="1"/>
        <end position="114"/>
    </location>
</feature>
<reference evidence="2" key="1">
    <citation type="journal article" date="2014" name="Int. J. Syst. Evol. Microbiol.">
        <title>Complete genome sequence of Corynebacterium casei LMG S-19264T (=DSM 44701T), isolated from a smear-ripened cheese.</title>
        <authorList>
            <consortium name="US DOE Joint Genome Institute (JGI-PGF)"/>
            <person name="Walter F."/>
            <person name="Albersmeier A."/>
            <person name="Kalinowski J."/>
            <person name="Ruckert C."/>
        </authorList>
    </citation>
    <scope>NUCLEOTIDE SEQUENCE</scope>
    <source>
        <strain evidence="2">CGMCC 4.7272</strain>
    </source>
</reference>
<reference evidence="2" key="2">
    <citation type="submission" date="2020-09" db="EMBL/GenBank/DDBJ databases">
        <authorList>
            <person name="Sun Q."/>
            <person name="Zhou Y."/>
        </authorList>
    </citation>
    <scope>NUCLEOTIDE SEQUENCE</scope>
    <source>
        <strain evidence="2">CGMCC 4.7272</strain>
    </source>
</reference>
<gene>
    <name evidence="2" type="ORF">GCM10012282_32980</name>
</gene>
<name>A0A917KYF5_9ACTN</name>
<keyword evidence="3" id="KW-1185">Reference proteome</keyword>
<proteinExistence type="predicted"/>
<feature type="region of interest" description="Disordered" evidence="1">
    <location>
        <begin position="364"/>
        <end position="421"/>
    </location>
</feature>